<evidence type="ECO:0000313" key="2">
    <source>
        <dbReference type="EMBL" id="KMQ80329.1"/>
    </source>
</evidence>
<reference evidence="2 3" key="1">
    <citation type="submission" date="2015-06" db="EMBL/GenBank/DDBJ databases">
        <title>Comparative genomics of Burkholderia leaf nodule symbionts.</title>
        <authorList>
            <person name="Carlier A."/>
            <person name="Eberl L."/>
            <person name="Pinto-Carbo M."/>
        </authorList>
    </citation>
    <scope>NUCLEOTIDE SEQUENCE [LARGE SCALE GENOMIC DNA]</scope>
    <source>
        <strain evidence="2 3">UZHbot3</strain>
    </source>
</reference>
<evidence type="ECO:0000313" key="3">
    <source>
        <dbReference type="Proteomes" id="UP000242951"/>
    </source>
</evidence>
<evidence type="ECO:0008006" key="4">
    <source>
        <dbReference type="Google" id="ProtNLM"/>
    </source>
</evidence>
<dbReference type="Proteomes" id="UP000242951">
    <property type="component" value="Unassembled WGS sequence"/>
</dbReference>
<name>A0ABR5HLW2_9BURK</name>
<comment type="caution">
    <text evidence="2">The sequence shown here is derived from an EMBL/GenBank/DDBJ whole genome shotgun (WGS) entry which is preliminary data.</text>
</comment>
<gene>
    <name evidence="2" type="ORF">BPMI_02430c</name>
</gene>
<keyword evidence="1" id="KW-0732">Signal</keyword>
<evidence type="ECO:0000256" key="1">
    <source>
        <dbReference type="SAM" id="SignalP"/>
    </source>
</evidence>
<proteinExistence type="predicted"/>
<protein>
    <recommendedName>
        <fullName evidence="4">DUF4148 domain-containing protein</fullName>
    </recommendedName>
</protein>
<sequence length="103" mass="11470">MKLLPIFSALALMFTLALADCVTNTGMQQSATRLSPGQCRDLTVLRDHAPLAPGRNCSELAALEAAGYDPSRFFDPYYPNDLQQAQRQVDQWYAADCQQTRTE</sequence>
<feature type="signal peptide" evidence="1">
    <location>
        <begin position="1"/>
        <end position="19"/>
    </location>
</feature>
<dbReference type="EMBL" id="LELG01000108">
    <property type="protein sequence ID" value="KMQ80329.1"/>
    <property type="molecule type" value="Genomic_DNA"/>
</dbReference>
<accession>A0ABR5HLW2</accession>
<keyword evidence="3" id="KW-1185">Reference proteome</keyword>
<feature type="chain" id="PRO_5046224978" description="DUF4148 domain-containing protein" evidence="1">
    <location>
        <begin position="20"/>
        <end position="103"/>
    </location>
</feature>
<organism evidence="2 3">
    <name type="scientific">Candidatus Burkholderia pumila</name>
    <dbReference type="NCBI Taxonomy" id="1090375"/>
    <lineage>
        <taxon>Bacteria</taxon>
        <taxon>Pseudomonadati</taxon>
        <taxon>Pseudomonadota</taxon>
        <taxon>Betaproteobacteria</taxon>
        <taxon>Burkholderiales</taxon>
        <taxon>Burkholderiaceae</taxon>
        <taxon>Burkholderia</taxon>
    </lineage>
</organism>